<reference evidence="1" key="1">
    <citation type="submission" date="2021-08" db="EMBL/GenBank/DDBJ databases">
        <title>The first chromosome-level gecko genome reveals the dynamic sex chromosomes of Neotropical dwarf geckos (Sphaerodactylidae: Sphaerodactylus).</title>
        <authorList>
            <person name="Pinto B.J."/>
            <person name="Keating S.E."/>
            <person name="Gamble T."/>
        </authorList>
    </citation>
    <scope>NUCLEOTIDE SEQUENCE</scope>
    <source>
        <strain evidence="1">TG3544</strain>
    </source>
</reference>
<evidence type="ECO:0000313" key="1">
    <source>
        <dbReference type="EMBL" id="KAH7991905.1"/>
    </source>
</evidence>
<protein>
    <submittedName>
        <fullName evidence="1">Uncharacterized protein</fullName>
    </submittedName>
</protein>
<dbReference type="EMBL" id="CM037616">
    <property type="protein sequence ID" value="KAH7991905.1"/>
    <property type="molecule type" value="Genomic_DNA"/>
</dbReference>
<evidence type="ECO:0000313" key="2">
    <source>
        <dbReference type="Proteomes" id="UP000827872"/>
    </source>
</evidence>
<keyword evidence="2" id="KW-1185">Reference proteome</keyword>
<gene>
    <name evidence="1" type="ORF">K3G42_016630</name>
</gene>
<sequence>MALQPRPSLPCLGKGAQGSLYVYSIPSDVLGKFCEQMDCLNEYDWLRFASNVITDQTELRKIKYMEKTGISITRELMWWWTIRLGTVQQLLELLNELQFYRAAKIIADWSLHLPTDSAKTHLDHTQQENASLHPHGSRREGIRNGAEISIPSNSAHPDPVLQTDPNCPPLTPPPASIDLPHSLQSNPPASSSMKPHSSSIPQQESLHNLPSRNLVWTKAEVETVTNGFSEENRINDSIFADTFKGPRHNVLYAVKRLKEKECANPNQTQRFFRTEVQICFRCCHHNILHLLGFTVESGFHCLIYPYMPNGSLTDRLQCQGGSEPLTWERRIRISIALVQTIQYLHNFEILHGNVKSSNVLLDANFVPKLGHAGCRLQPVAKTTENGGMETKVMQVSLAYFPEDFIRHGQLTEKVDIFSCGIVLAEILTGIKAMDERRHPIFLKNALLDEIQVAKKLSCSQKGTFESIAAKAICGKYQDKNVLHWPATPAIYLATAACMCLRKKNPQVAEVNAIMEKLDHQMQYQKMSEGRKYPELSLNTPEETNDEPASPFNNGSSDDNCDGSINAESLNCVDLLPPLMSVKSPETYPEQMLRVPCESDESSNFPWDPLEDVAYQAPVGGLPENISPIMCLANNPEYNDITAKSIDSERHIPQEVAVSSNRTLLNIENSGATCSSEASAKETVTEIKINDQKKKMMQDILLYEDKKLNTSELLNIN</sequence>
<organism evidence="1 2">
    <name type="scientific">Sphaerodactylus townsendi</name>
    <dbReference type="NCBI Taxonomy" id="933632"/>
    <lineage>
        <taxon>Eukaryota</taxon>
        <taxon>Metazoa</taxon>
        <taxon>Chordata</taxon>
        <taxon>Craniata</taxon>
        <taxon>Vertebrata</taxon>
        <taxon>Euteleostomi</taxon>
        <taxon>Lepidosauria</taxon>
        <taxon>Squamata</taxon>
        <taxon>Bifurcata</taxon>
        <taxon>Gekkota</taxon>
        <taxon>Sphaerodactylidae</taxon>
        <taxon>Sphaerodactylus</taxon>
    </lineage>
</organism>
<comment type="caution">
    <text evidence="1">The sequence shown here is derived from an EMBL/GenBank/DDBJ whole genome shotgun (WGS) entry which is preliminary data.</text>
</comment>
<proteinExistence type="predicted"/>
<dbReference type="Proteomes" id="UP000827872">
    <property type="component" value="Linkage Group LG03"/>
</dbReference>
<name>A0ACB8EHD4_9SAUR</name>
<accession>A0ACB8EHD4</accession>